<evidence type="ECO:0000256" key="5">
    <source>
        <dbReference type="ARBA" id="ARBA00022949"/>
    </source>
</evidence>
<evidence type="ECO:0000313" key="6">
    <source>
        <dbReference type="EMBL" id="OBS70131.1"/>
    </source>
</evidence>
<dbReference type="GO" id="GO:0002934">
    <property type="term" value="P:desmosome organization"/>
    <property type="evidence" value="ECO:0007669"/>
    <property type="project" value="TreeGrafter"/>
</dbReference>
<dbReference type="GO" id="GO:0005912">
    <property type="term" value="C:adherens junction"/>
    <property type="evidence" value="ECO:0007669"/>
    <property type="project" value="TreeGrafter"/>
</dbReference>
<evidence type="ECO:0000313" key="7">
    <source>
        <dbReference type="Proteomes" id="UP000092124"/>
    </source>
</evidence>
<name>A0A1A6GVD0_NEOLE</name>
<dbReference type="InterPro" id="IPR011989">
    <property type="entry name" value="ARM-like"/>
</dbReference>
<reference evidence="6 7" key="1">
    <citation type="submission" date="2016-06" db="EMBL/GenBank/DDBJ databases">
        <title>The Draft Genome Sequence and Annotation of the Desert Woodrat Neotoma lepida.</title>
        <authorList>
            <person name="Campbell M."/>
            <person name="Oakeson K.F."/>
            <person name="Yandell M."/>
            <person name="Halpert J.R."/>
            <person name="Dearing D."/>
        </authorList>
    </citation>
    <scope>NUCLEOTIDE SEQUENCE [LARGE SCALE GENOMIC DNA]</scope>
    <source>
        <strain evidence="6">417</strain>
        <tissue evidence="6">Liver</tissue>
    </source>
</reference>
<gene>
    <name evidence="6" type="ORF">A6R68_01330</name>
</gene>
<evidence type="ECO:0000256" key="4">
    <source>
        <dbReference type="ARBA" id="ARBA00022889"/>
    </source>
</evidence>
<dbReference type="InterPro" id="IPR016024">
    <property type="entry name" value="ARM-type_fold"/>
</dbReference>
<dbReference type="SMART" id="SM00185">
    <property type="entry name" value="ARM"/>
    <property type="match status" value="2"/>
</dbReference>
<dbReference type="GO" id="GO:0005634">
    <property type="term" value="C:nucleus"/>
    <property type="evidence" value="ECO:0007669"/>
    <property type="project" value="TreeGrafter"/>
</dbReference>
<organism evidence="6 7">
    <name type="scientific">Neotoma lepida</name>
    <name type="common">Desert woodrat</name>
    <dbReference type="NCBI Taxonomy" id="56216"/>
    <lineage>
        <taxon>Eukaryota</taxon>
        <taxon>Metazoa</taxon>
        <taxon>Chordata</taxon>
        <taxon>Craniata</taxon>
        <taxon>Vertebrata</taxon>
        <taxon>Euteleostomi</taxon>
        <taxon>Mammalia</taxon>
        <taxon>Eutheria</taxon>
        <taxon>Euarchontoglires</taxon>
        <taxon>Glires</taxon>
        <taxon>Rodentia</taxon>
        <taxon>Myomorpha</taxon>
        <taxon>Muroidea</taxon>
        <taxon>Cricetidae</taxon>
        <taxon>Neotominae</taxon>
        <taxon>Neotoma</taxon>
    </lineage>
</organism>
<dbReference type="Pfam" id="PF00514">
    <property type="entry name" value="Arm"/>
    <property type="match status" value="1"/>
</dbReference>
<dbReference type="Gene3D" id="1.25.10.10">
    <property type="entry name" value="Leucine-rich Repeat Variant"/>
    <property type="match status" value="1"/>
</dbReference>
<protein>
    <recommendedName>
        <fullName evidence="8">Plakophilin 2</fullName>
    </recommendedName>
</protein>
<dbReference type="EMBL" id="LZPO01066412">
    <property type="protein sequence ID" value="OBS70131.1"/>
    <property type="molecule type" value="Genomic_DNA"/>
</dbReference>
<keyword evidence="7" id="KW-1185">Reference proteome</keyword>
<accession>A0A1A6GVD0</accession>
<evidence type="ECO:0008006" key="8">
    <source>
        <dbReference type="Google" id="ProtNLM"/>
    </source>
</evidence>
<dbReference type="GO" id="GO:0045110">
    <property type="term" value="P:intermediate filament bundle assembly"/>
    <property type="evidence" value="ECO:0007669"/>
    <property type="project" value="TreeGrafter"/>
</dbReference>
<sequence>MSYTGLWLHSTLLTQAFAGWIKYILQFLVVLERNMSSAGPDGRKTMRRCDGLIDSLVHYVRGTIADYQPDDKATENCVCILHNLSYQLEAELPEKYSQSIYMQNRNIQTNSNKSVGCFGSRSRKVKEQYQDMPMPEEKSSPRGMEWLWHSIVIRMYLSLIAKSARNYTQEASLGALQNLTAGGGPMPTSVARMIVQKENGLQHTRKMLHVGDPSVKKTAVSLLRNLSRNLSLQNEIVPSTDLLIETTASACYTLNNLMQNSYQNARDLLNTGGLQKIMTISIGEGDAPNRASKAASVLLYSLWAHTELHTAYKKAQFKKTDFVNSRTTKAYHSLKD</sequence>
<keyword evidence="4" id="KW-0130">Cell adhesion</keyword>
<dbReference type="PANTHER" id="PTHR10372:SF25">
    <property type="entry name" value="PLAKOPHILIN-2"/>
    <property type="match status" value="1"/>
</dbReference>
<dbReference type="SUPFAM" id="SSF48371">
    <property type="entry name" value="ARM repeat"/>
    <property type="match status" value="1"/>
</dbReference>
<dbReference type="GO" id="GO:0072659">
    <property type="term" value="P:protein localization to plasma membrane"/>
    <property type="evidence" value="ECO:0007669"/>
    <property type="project" value="TreeGrafter"/>
</dbReference>
<dbReference type="PANTHER" id="PTHR10372">
    <property type="entry name" value="PLAKOPHILLIN-RELATED"/>
    <property type="match status" value="1"/>
</dbReference>
<evidence type="ECO:0000256" key="3">
    <source>
        <dbReference type="ARBA" id="ARBA00022737"/>
    </source>
</evidence>
<dbReference type="InterPro" id="IPR000225">
    <property type="entry name" value="Armadillo"/>
</dbReference>
<comment type="similarity">
    <text evidence="2">Belongs to the beta-catenin family.</text>
</comment>
<dbReference type="GO" id="GO:0007507">
    <property type="term" value="P:heart development"/>
    <property type="evidence" value="ECO:0007669"/>
    <property type="project" value="TreeGrafter"/>
</dbReference>
<dbReference type="AlphaFoldDB" id="A0A1A6GVD0"/>
<dbReference type="GO" id="GO:0098609">
    <property type="term" value="P:cell-cell adhesion"/>
    <property type="evidence" value="ECO:0007669"/>
    <property type="project" value="InterPro"/>
</dbReference>
<dbReference type="STRING" id="56216.A0A1A6GVD0"/>
<dbReference type="Proteomes" id="UP000092124">
    <property type="component" value="Unassembled WGS sequence"/>
</dbReference>
<dbReference type="GO" id="GO:0005737">
    <property type="term" value="C:cytoplasm"/>
    <property type="evidence" value="ECO:0007669"/>
    <property type="project" value="TreeGrafter"/>
</dbReference>
<keyword evidence="3" id="KW-0677">Repeat</keyword>
<dbReference type="InterPro" id="IPR028435">
    <property type="entry name" value="Plakophilin/d_Catenin"/>
</dbReference>
<dbReference type="GO" id="GO:0005886">
    <property type="term" value="C:plasma membrane"/>
    <property type="evidence" value="ECO:0007669"/>
    <property type="project" value="TreeGrafter"/>
</dbReference>
<comment type="subcellular location">
    <subcellularLocation>
        <location evidence="1">Cell junction</location>
    </subcellularLocation>
</comment>
<evidence type="ECO:0000256" key="2">
    <source>
        <dbReference type="ARBA" id="ARBA00005462"/>
    </source>
</evidence>
<keyword evidence="5" id="KW-0965">Cell junction</keyword>
<evidence type="ECO:0000256" key="1">
    <source>
        <dbReference type="ARBA" id="ARBA00004282"/>
    </source>
</evidence>
<dbReference type="GO" id="GO:0014704">
    <property type="term" value="C:intercalated disc"/>
    <property type="evidence" value="ECO:0007669"/>
    <property type="project" value="TreeGrafter"/>
</dbReference>
<dbReference type="OrthoDB" id="3245100at2759"/>
<proteinExistence type="inferred from homology"/>
<comment type="caution">
    <text evidence="6">The sequence shown here is derived from an EMBL/GenBank/DDBJ whole genome shotgun (WGS) entry which is preliminary data.</text>
</comment>